<gene>
    <name evidence="1" type="ORF">Sylvanvirus3_36</name>
</gene>
<sequence length="330" mass="37744">MSETFLNVTSYKNESLTILSTTFNTVDTQFRTGSHSFIGQYDWSTVDPSQQNSDLINYQEVLENITSIYESFDQWEKAIHVKYSETERNAILDRVMNPQDSEVQHSKKDCLGKEIQKDIKIGLTLAKPRLASFTCFPFHVHTALHWNVLTSPSEELLLSKVQESEQLNSVSTSSSQSRGGIYVLEWVRQLALFQPLKKTFTISTSGGDLYVMAQALLNSSSSENAWKCHTLSCRVVHSTTYEFAFRISFGDETRHAFLRVNVEGHLFISSESQGTIFTLLDFTFENGGVRTKLKDIQNNRFISSTLTWVKHEELGAYFQIMVKDRKRKAR</sequence>
<name>A0A3G5AH93_9VIRU</name>
<reference evidence="1" key="1">
    <citation type="submission" date="2018-10" db="EMBL/GenBank/DDBJ databases">
        <title>Hidden diversity of soil giant viruses.</title>
        <authorList>
            <person name="Schulz F."/>
            <person name="Alteio L."/>
            <person name="Goudeau D."/>
            <person name="Ryan E.M."/>
            <person name="Malmstrom R.R."/>
            <person name="Blanchard J."/>
            <person name="Woyke T."/>
        </authorList>
    </citation>
    <scope>NUCLEOTIDE SEQUENCE</scope>
    <source>
        <strain evidence="1">SYV1</strain>
    </source>
</reference>
<organism evidence="1">
    <name type="scientific">Sylvanvirus sp</name>
    <dbReference type="NCBI Taxonomy" id="2487774"/>
    <lineage>
        <taxon>Viruses</taxon>
    </lineage>
</organism>
<protein>
    <submittedName>
        <fullName evidence="1">Uncharacterized protein</fullName>
    </submittedName>
</protein>
<evidence type="ECO:0000313" key="1">
    <source>
        <dbReference type="EMBL" id="AYV86582.1"/>
    </source>
</evidence>
<accession>A0A3G5AH93</accession>
<proteinExistence type="predicted"/>
<dbReference type="EMBL" id="MK072509">
    <property type="protein sequence ID" value="AYV86582.1"/>
    <property type="molecule type" value="Genomic_DNA"/>
</dbReference>